<dbReference type="EC" id="5.1.3.20" evidence="4"/>
<comment type="caution">
    <text evidence="6">The sequence shown here is derived from an EMBL/GenBank/DDBJ whole genome shotgun (WGS) entry which is preliminary data.</text>
</comment>
<sequence length="329" mass="38099">MTKFHVITGGMGFIGSAVVWEMNNSGIDNLIIVDSPSTNNSWKNLVNIRFADIIDKNTFIKKIEENKINYLIEGIIHMGACADTTENRVDYLLENNFQYTKKLATWAINNNCRFLYASSAATYGNGPDFADDEEKIYSLKPLNIYGYSKHLFDIWAYRNNLLKQIAGIKFFNVFGPNEYHKGEMRSVIHKKFYEIMETGKANLFKSYKPQYKDGEQKRDFIYIKDAVKIIMFIYKNKSINGIFNAGTGIARSFNDIAKTIFSILGKKENIQYIDMPDNIRNSYQYFTQADVKKIRSAGYKETFLSLEESIQDYIKNYLLKEDPYLKPFA</sequence>
<feature type="binding site" evidence="4">
    <location>
        <begin position="78"/>
        <end position="82"/>
    </location>
    <ligand>
        <name>NADP(+)</name>
        <dbReference type="ChEBI" id="CHEBI:58349"/>
    </ligand>
</feature>
<protein>
    <recommendedName>
        <fullName evidence="4">ADP-L-glycero-D-manno-heptose-6-epimerase</fullName>
        <ecNumber evidence="4">5.1.3.20</ecNumber>
    </recommendedName>
    <alternativeName>
        <fullName evidence="4">ADP-L-glycero-beta-D-manno-heptose-6-epimerase</fullName>
        <shortName evidence="4">ADP-glyceromanno-heptose 6-epimerase</shortName>
        <shortName evidence="4">ADP-hep 6-epimerase</shortName>
        <shortName evidence="4">AGME</shortName>
    </alternativeName>
</protein>
<accession>A0A1V6CDT9</accession>
<comment type="similarity">
    <text evidence="4">Belongs to the NAD(P)-dependent epimerase/dehydratase family. HldD subfamily.</text>
</comment>
<evidence type="ECO:0000256" key="4">
    <source>
        <dbReference type="HAMAP-Rule" id="MF_01601"/>
    </source>
</evidence>
<feature type="binding site" evidence="4">
    <location>
        <position position="283"/>
    </location>
    <ligand>
        <name>substrate</name>
    </ligand>
</feature>
<dbReference type="EMBL" id="MWDQ01000024">
    <property type="protein sequence ID" value="OQB75065.1"/>
    <property type="molecule type" value="Genomic_DNA"/>
</dbReference>
<evidence type="ECO:0000256" key="2">
    <source>
        <dbReference type="ARBA" id="ARBA00023235"/>
    </source>
</evidence>
<dbReference type="PANTHER" id="PTHR43103">
    <property type="entry name" value="NUCLEOSIDE-DIPHOSPHATE-SUGAR EPIMERASE"/>
    <property type="match status" value="1"/>
</dbReference>
<comment type="pathway">
    <text evidence="4">Nucleotide-sugar biosynthesis; ADP-L-glycero-beta-D-manno-heptose biosynthesis; ADP-L-glycero-beta-D-manno-heptose from D-glycero-beta-D-manno-heptose 7-phosphate: step 4/4.</text>
</comment>
<dbReference type="GO" id="GO:0050661">
    <property type="term" value="F:NADP binding"/>
    <property type="evidence" value="ECO:0007669"/>
    <property type="project" value="InterPro"/>
</dbReference>
<dbReference type="NCBIfam" id="TIGR02197">
    <property type="entry name" value="heptose_epim"/>
    <property type="match status" value="1"/>
</dbReference>
<name>A0A1V6CDT9_UNCT6</name>
<keyword evidence="1 4" id="KW-0521">NADP</keyword>
<feature type="binding site" evidence="4">
    <location>
        <position position="181"/>
    </location>
    <ligand>
        <name>NADP(+)</name>
        <dbReference type="ChEBI" id="CHEBI:58349"/>
    </ligand>
</feature>
<feature type="binding site" evidence="4">
    <location>
        <begin position="204"/>
        <end position="207"/>
    </location>
    <ligand>
        <name>substrate</name>
    </ligand>
</feature>
<feature type="binding site" evidence="4">
    <location>
        <position position="56"/>
    </location>
    <ligand>
        <name>NADP(+)</name>
        <dbReference type="ChEBI" id="CHEBI:58349"/>
    </ligand>
</feature>
<dbReference type="Pfam" id="PF01370">
    <property type="entry name" value="Epimerase"/>
    <property type="match status" value="1"/>
</dbReference>
<dbReference type="InterPro" id="IPR001509">
    <property type="entry name" value="Epimerase_deHydtase"/>
</dbReference>
<dbReference type="HAMAP" id="MF_01601">
    <property type="entry name" value="Heptose_epimerase"/>
    <property type="match status" value="1"/>
</dbReference>
<gene>
    <name evidence="4 6" type="primary">hldD</name>
    <name evidence="6" type="ORF">BWX89_00188</name>
</gene>
<dbReference type="Proteomes" id="UP000485562">
    <property type="component" value="Unassembled WGS sequence"/>
</dbReference>
<comment type="cofactor">
    <cofactor evidence="4">
        <name>NADP(+)</name>
        <dbReference type="ChEBI" id="CHEBI:58349"/>
    </cofactor>
    <text evidence="4">Binds 1 NADP(+) per subunit.</text>
</comment>
<feature type="binding site" evidence="4">
    <location>
        <begin position="13"/>
        <end position="14"/>
    </location>
    <ligand>
        <name>NADP(+)</name>
        <dbReference type="ChEBI" id="CHEBI:58349"/>
    </ligand>
</feature>
<comment type="caution">
    <text evidence="4">Lacks conserved residue(s) required for the propagation of feature annotation.</text>
</comment>
<dbReference type="GO" id="GO:0097171">
    <property type="term" value="P:ADP-L-glycero-beta-D-manno-heptose biosynthetic process"/>
    <property type="evidence" value="ECO:0007669"/>
    <property type="project" value="UniProtKB-UniPathway"/>
</dbReference>
<dbReference type="AlphaFoldDB" id="A0A1V6CDT9"/>
<dbReference type="Gene3D" id="3.40.50.720">
    <property type="entry name" value="NAD(P)-binding Rossmann-like Domain"/>
    <property type="match status" value="1"/>
</dbReference>
<feature type="binding site" evidence="4">
    <location>
        <position position="218"/>
    </location>
    <ligand>
        <name>substrate</name>
    </ligand>
</feature>
<dbReference type="UniPathway" id="UPA00356">
    <property type="reaction ID" value="UER00440"/>
</dbReference>
<dbReference type="CDD" id="cd05248">
    <property type="entry name" value="ADP_GME_SDR_e"/>
    <property type="match status" value="1"/>
</dbReference>
<dbReference type="PANTHER" id="PTHR43103:SF3">
    <property type="entry name" value="ADP-L-GLYCERO-D-MANNO-HEPTOSE-6-EPIMERASE"/>
    <property type="match status" value="1"/>
</dbReference>
<keyword evidence="3 4" id="KW-0119">Carbohydrate metabolism</keyword>
<feature type="binding site" evidence="4">
    <location>
        <position position="183"/>
    </location>
    <ligand>
        <name>substrate</name>
    </ligand>
</feature>
<feature type="binding site" evidence="4">
    <location>
        <position position="95"/>
    </location>
    <ligand>
        <name>NADP(+)</name>
        <dbReference type="ChEBI" id="CHEBI:58349"/>
    </ligand>
</feature>
<dbReference type="Gene3D" id="3.90.25.10">
    <property type="entry name" value="UDP-galactose 4-epimerase, domain 1"/>
    <property type="match status" value="1"/>
</dbReference>
<organism evidence="6">
    <name type="scientific">candidate division TA06 bacterium ADurb.Bin131</name>
    <dbReference type="NCBI Taxonomy" id="1852827"/>
    <lineage>
        <taxon>Bacteria</taxon>
        <taxon>Bacteria division TA06</taxon>
    </lineage>
</organism>
<feature type="binding site" evidence="4">
    <location>
        <position position="149"/>
    </location>
    <ligand>
        <name>NADP(+)</name>
        <dbReference type="ChEBI" id="CHEBI:58349"/>
    </ligand>
</feature>
<comment type="domain">
    <text evidence="4">Contains a large N-terminal NADP-binding domain, and a smaller C-terminal substrate-binding domain.</text>
</comment>
<evidence type="ECO:0000256" key="3">
    <source>
        <dbReference type="ARBA" id="ARBA00023277"/>
    </source>
</evidence>
<feature type="binding site" evidence="4">
    <location>
        <position position="190"/>
    </location>
    <ligand>
        <name>substrate</name>
    </ligand>
</feature>
<dbReference type="GO" id="GO:0008712">
    <property type="term" value="F:ADP-glyceromanno-heptose 6-epimerase activity"/>
    <property type="evidence" value="ECO:0007669"/>
    <property type="project" value="UniProtKB-UniRule"/>
</dbReference>
<dbReference type="SUPFAM" id="SSF51735">
    <property type="entry name" value="NAD(P)-binding Rossmann-fold domains"/>
    <property type="match status" value="1"/>
</dbReference>
<feature type="active site" description="Proton acceptor" evidence="4">
    <location>
        <position position="181"/>
    </location>
</feature>
<comment type="catalytic activity">
    <reaction evidence="4">
        <text>ADP-D-glycero-beta-D-manno-heptose = ADP-L-glycero-beta-D-manno-heptose</text>
        <dbReference type="Rhea" id="RHEA:17577"/>
        <dbReference type="ChEBI" id="CHEBI:59967"/>
        <dbReference type="ChEBI" id="CHEBI:61506"/>
        <dbReference type="EC" id="5.1.3.20"/>
    </reaction>
</comment>
<feature type="binding site" evidence="4">
    <location>
        <position position="172"/>
    </location>
    <ligand>
        <name>substrate</name>
    </ligand>
</feature>
<keyword evidence="2 4" id="KW-0413">Isomerase</keyword>
<evidence type="ECO:0000259" key="5">
    <source>
        <dbReference type="Pfam" id="PF01370"/>
    </source>
</evidence>
<reference evidence="6" key="1">
    <citation type="submission" date="2017-02" db="EMBL/GenBank/DDBJ databases">
        <title>Delving into the versatile metabolic prowess of the omnipresent phylum Bacteroidetes.</title>
        <authorList>
            <person name="Nobu M.K."/>
            <person name="Mei R."/>
            <person name="Narihiro T."/>
            <person name="Kuroda K."/>
            <person name="Liu W.-T."/>
        </authorList>
    </citation>
    <scope>NUCLEOTIDE SEQUENCE</scope>
    <source>
        <strain evidence="6">ADurb.Bin131</strain>
    </source>
</reference>
<feature type="binding site" evidence="4">
    <location>
        <position position="173"/>
    </location>
    <ligand>
        <name>NADP(+)</name>
        <dbReference type="ChEBI" id="CHEBI:58349"/>
    </ligand>
</feature>
<comment type="function">
    <text evidence="4">Catalyzes the interconversion between ADP-D-glycero-beta-D-manno-heptose and ADP-L-glycero-beta-D-manno-heptose via an epimerization at carbon 6 of the heptose.</text>
</comment>
<feature type="domain" description="NAD-dependent epimerase/dehydratase" evidence="5">
    <location>
        <begin position="6"/>
        <end position="246"/>
    </location>
</feature>
<dbReference type="InterPro" id="IPR036291">
    <property type="entry name" value="NAD(P)-bd_dom_sf"/>
</dbReference>
<proteinExistence type="inferred from homology"/>
<dbReference type="GO" id="GO:0005975">
    <property type="term" value="P:carbohydrate metabolic process"/>
    <property type="evidence" value="ECO:0007669"/>
    <property type="project" value="UniProtKB-UniRule"/>
</dbReference>
<dbReference type="InterPro" id="IPR011912">
    <property type="entry name" value="Heptose_epim"/>
</dbReference>
<comment type="subunit">
    <text evidence="4">Homopentamer.</text>
</comment>
<feature type="active site" description="Proton acceptor" evidence="4">
    <location>
        <position position="145"/>
    </location>
</feature>
<feature type="binding site" evidence="4">
    <location>
        <begin position="34"/>
        <end position="35"/>
    </location>
    <ligand>
        <name>NADP(+)</name>
        <dbReference type="ChEBI" id="CHEBI:58349"/>
    </ligand>
</feature>
<evidence type="ECO:0000256" key="1">
    <source>
        <dbReference type="ARBA" id="ARBA00022857"/>
    </source>
</evidence>
<evidence type="ECO:0000313" key="6">
    <source>
        <dbReference type="EMBL" id="OQB75065.1"/>
    </source>
</evidence>